<sequence>MFITTEREIDEEFRKYQLKMEPEKIHSLLYYATIFVGDSQTMTSESALLGTPAVKCNTFAGRLSVPNDIEDRYQLCFSYLPNQTELMFSKLTELLKTVDLKEVFQQRRQKMLADKIDVTAFFSWFIENYPESAKIMRSNPDYQYRFK</sequence>
<accession>A0A645G712</accession>
<protein>
    <submittedName>
        <fullName evidence="1">Uncharacterized protein</fullName>
    </submittedName>
</protein>
<evidence type="ECO:0000313" key="1">
    <source>
        <dbReference type="EMBL" id="MPN21742.1"/>
    </source>
</evidence>
<organism evidence="1">
    <name type="scientific">bioreactor metagenome</name>
    <dbReference type="NCBI Taxonomy" id="1076179"/>
    <lineage>
        <taxon>unclassified sequences</taxon>
        <taxon>metagenomes</taxon>
        <taxon>ecological metagenomes</taxon>
    </lineage>
</organism>
<reference evidence="1" key="1">
    <citation type="submission" date="2019-08" db="EMBL/GenBank/DDBJ databases">
        <authorList>
            <person name="Kucharzyk K."/>
            <person name="Murdoch R.W."/>
            <person name="Higgins S."/>
            <person name="Loffler F."/>
        </authorList>
    </citation>
    <scope>NUCLEOTIDE SEQUENCE</scope>
</reference>
<dbReference type="PANTHER" id="PTHR39662:SF1">
    <property type="entry name" value="DUF354 DOMAIN-CONTAINING PROTEIN"/>
    <property type="match status" value="1"/>
</dbReference>
<proteinExistence type="predicted"/>
<comment type="caution">
    <text evidence="1">The sequence shown here is derived from an EMBL/GenBank/DDBJ whole genome shotgun (WGS) entry which is preliminary data.</text>
</comment>
<dbReference type="AlphaFoldDB" id="A0A645G712"/>
<name>A0A645G712_9ZZZZ</name>
<gene>
    <name evidence="1" type="ORF">SDC9_169122</name>
</gene>
<dbReference type="EMBL" id="VSSQ01069798">
    <property type="protein sequence ID" value="MPN21742.1"/>
    <property type="molecule type" value="Genomic_DNA"/>
</dbReference>
<dbReference type="PANTHER" id="PTHR39662">
    <property type="entry name" value="DUF354 DOMAIN-CONTAINING PROTEIN-RELATED"/>
    <property type="match status" value="1"/>
</dbReference>
<dbReference type="InterPro" id="IPR007152">
    <property type="entry name" value="DUF354"/>
</dbReference>
<dbReference type="Pfam" id="PF04007">
    <property type="entry name" value="DUF354"/>
    <property type="match status" value="1"/>
</dbReference>